<feature type="region of interest" description="Disordered" evidence="1">
    <location>
        <begin position="64"/>
        <end position="92"/>
    </location>
</feature>
<feature type="region of interest" description="Disordered" evidence="1">
    <location>
        <begin position="642"/>
        <end position="737"/>
    </location>
</feature>
<feature type="compositionally biased region" description="Low complexity" evidence="1">
    <location>
        <begin position="664"/>
        <end position="685"/>
    </location>
</feature>
<reference evidence="2" key="1">
    <citation type="journal article" date="2023" name="PhytoFront">
        <title>Draft Genome Resources of Seven Strains of Tilletia horrida, Causal Agent of Kernel Smut of Rice.</title>
        <authorList>
            <person name="Khanal S."/>
            <person name="Antony Babu S."/>
            <person name="Zhou X.G."/>
        </authorList>
    </citation>
    <scope>NUCLEOTIDE SEQUENCE</scope>
    <source>
        <strain evidence="2">TX3</strain>
    </source>
</reference>
<feature type="compositionally biased region" description="Basic and acidic residues" evidence="1">
    <location>
        <begin position="169"/>
        <end position="187"/>
    </location>
</feature>
<feature type="compositionally biased region" description="Low complexity" evidence="1">
    <location>
        <begin position="752"/>
        <end position="762"/>
    </location>
</feature>
<protein>
    <submittedName>
        <fullName evidence="2">Uncharacterized protein</fullName>
    </submittedName>
</protein>
<proteinExistence type="predicted"/>
<evidence type="ECO:0000313" key="2">
    <source>
        <dbReference type="EMBL" id="KAK0539915.1"/>
    </source>
</evidence>
<feature type="compositionally biased region" description="Basic residues" evidence="1">
    <location>
        <begin position="353"/>
        <end position="364"/>
    </location>
</feature>
<gene>
    <name evidence="2" type="ORF">OC842_000731</name>
</gene>
<sequence>MGRPILQSEALEGKLQSTTATRAHAKRMRAEQNWCCEHGTRADECYGCTPAHKKSPHTFARHLSSVHPTHGAGSGGPGAGAGAGAQQGPSLGSISRDERTIIAHLLERRTRRDAAAGGSGASAIAAGAEQMGEAIDRRLNDLWTARRRGAQARAPQAAPSSGTRTRVQQAEDARLQRLLDAHLDRRSTAPGSSSSSHTTREITIDGPVGSANGGGGGSAAAFRSETPPSDEVSILRSNAPLPRMPVLRSQSRPNSSLVATRTTAADGTPYVIFSTEPTNGASALPTGWQPPSSSRRGESQRRQSSGQENITDLTLGSLDFSFSDLFAAQASSGDVTTRLSETNVAMPVPTRSRSPHRRRHRSSSRHGGINAAIADEVAPPASGPDERSSSIGTTAPAAHQTSWRSYAPFASAGRSASPALAWDQTLAPLLPPTGAGAGESIPAPSARTASSSPASSSQRLPPPPLAQHPRSRTTLEQWASMEEEAAGHDASAFESIMDGLDALSPAERREVLRVLADRVRRTLAQEEVEQQQQQPQQGVLEQVGAAAAGSVRQESHVRRRPQRENALNLSQTQSQAPQHGRARHFMDRSAAIRALLEEQNARELALSAAAAPGLGAAPRSPVPCPIIFPGGVDGHASSEMMQVDSEMSGPSGSGSGSSANTPPSDSAAGSSSSPSRAASSLTSAAGTPLHVSGSISSSSALRIPRQSTTTLPSIEDQRRSMLDCPEDADGTDGDEAVGEVTVVLRGRDRAAGQEGAAEVEAAPDSSYVSTSSALVERMHRALMATPERGQLPPAPAPLHRE</sequence>
<dbReference type="AlphaFoldDB" id="A0AAN6GGB6"/>
<feature type="compositionally biased region" description="Gly residues" evidence="1">
    <location>
        <begin position="72"/>
        <end position="85"/>
    </location>
</feature>
<feature type="region of interest" description="Disordered" evidence="1">
    <location>
        <begin position="148"/>
        <end position="310"/>
    </location>
</feature>
<feature type="compositionally biased region" description="Low complexity" evidence="1">
    <location>
        <begin position="530"/>
        <end position="543"/>
    </location>
</feature>
<feature type="compositionally biased region" description="Polar residues" evidence="1">
    <location>
        <begin position="565"/>
        <end position="577"/>
    </location>
</feature>
<feature type="compositionally biased region" description="Polar residues" evidence="1">
    <location>
        <begin position="331"/>
        <end position="343"/>
    </location>
</feature>
<dbReference type="EMBL" id="JAPDMQ010000022">
    <property type="protein sequence ID" value="KAK0539915.1"/>
    <property type="molecule type" value="Genomic_DNA"/>
</dbReference>
<feature type="region of interest" description="Disordered" evidence="1">
    <location>
        <begin position="431"/>
        <end position="474"/>
    </location>
</feature>
<keyword evidence="3" id="KW-1185">Reference proteome</keyword>
<organism evidence="2 3">
    <name type="scientific">Tilletia horrida</name>
    <dbReference type="NCBI Taxonomy" id="155126"/>
    <lineage>
        <taxon>Eukaryota</taxon>
        <taxon>Fungi</taxon>
        <taxon>Dikarya</taxon>
        <taxon>Basidiomycota</taxon>
        <taxon>Ustilaginomycotina</taxon>
        <taxon>Exobasidiomycetes</taxon>
        <taxon>Tilletiales</taxon>
        <taxon>Tilletiaceae</taxon>
        <taxon>Tilletia</taxon>
    </lineage>
</organism>
<feature type="region of interest" description="Disordered" evidence="1">
    <location>
        <begin position="749"/>
        <end position="768"/>
    </location>
</feature>
<accession>A0AAN6GGB6</accession>
<feature type="compositionally biased region" description="Polar residues" evidence="1">
    <location>
        <begin position="248"/>
        <end position="265"/>
    </location>
</feature>
<feature type="compositionally biased region" description="Polar residues" evidence="1">
    <location>
        <begin position="389"/>
        <end position="400"/>
    </location>
</feature>
<evidence type="ECO:0000256" key="1">
    <source>
        <dbReference type="SAM" id="MobiDB-lite"/>
    </source>
</evidence>
<feature type="compositionally biased region" description="Low complexity" evidence="1">
    <location>
        <begin position="151"/>
        <end position="162"/>
    </location>
</feature>
<feature type="compositionally biased region" description="Acidic residues" evidence="1">
    <location>
        <begin position="724"/>
        <end position="737"/>
    </location>
</feature>
<feature type="region of interest" description="Disordered" evidence="1">
    <location>
        <begin position="526"/>
        <end position="583"/>
    </location>
</feature>
<evidence type="ECO:0000313" key="3">
    <source>
        <dbReference type="Proteomes" id="UP001176521"/>
    </source>
</evidence>
<feature type="region of interest" description="Disordered" evidence="1">
    <location>
        <begin position="331"/>
        <end position="400"/>
    </location>
</feature>
<feature type="compositionally biased region" description="Low complexity" evidence="1">
    <location>
        <begin position="442"/>
        <end position="459"/>
    </location>
</feature>
<name>A0AAN6GGB6_9BASI</name>
<comment type="caution">
    <text evidence="2">The sequence shown here is derived from an EMBL/GenBank/DDBJ whole genome shotgun (WGS) entry which is preliminary data.</text>
</comment>
<dbReference type="Proteomes" id="UP001176521">
    <property type="component" value="Unassembled WGS sequence"/>
</dbReference>